<gene>
    <name evidence="1" type="ORF">BU23DRAFT_553686</name>
</gene>
<reference evidence="1" key="1">
    <citation type="journal article" date="2020" name="Stud. Mycol.">
        <title>101 Dothideomycetes genomes: a test case for predicting lifestyles and emergence of pathogens.</title>
        <authorList>
            <person name="Haridas S."/>
            <person name="Albert R."/>
            <person name="Binder M."/>
            <person name="Bloem J."/>
            <person name="Labutti K."/>
            <person name="Salamov A."/>
            <person name="Andreopoulos B."/>
            <person name="Baker S."/>
            <person name="Barry K."/>
            <person name="Bills G."/>
            <person name="Bluhm B."/>
            <person name="Cannon C."/>
            <person name="Castanera R."/>
            <person name="Culley D."/>
            <person name="Daum C."/>
            <person name="Ezra D."/>
            <person name="Gonzalez J."/>
            <person name="Henrissat B."/>
            <person name="Kuo A."/>
            <person name="Liang C."/>
            <person name="Lipzen A."/>
            <person name="Lutzoni F."/>
            <person name="Magnuson J."/>
            <person name="Mondo S."/>
            <person name="Nolan M."/>
            <person name="Ohm R."/>
            <person name="Pangilinan J."/>
            <person name="Park H.-J."/>
            <person name="Ramirez L."/>
            <person name="Alfaro M."/>
            <person name="Sun H."/>
            <person name="Tritt A."/>
            <person name="Yoshinaga Y."/>
            <person name="Zwiers L.-H."/>
            <person name="Turgeon B."/>
            <person name="Goodwin S."/>
            <person name="Spatafora J."/>
            <person name="Crous P."/>
            <person name="Grigoriev I."/>
        </authorList>
    </citation>
    <scope>NUCLEOTIDE SEQUENCE</scope>
    <source>
        <strain evidence="1">CBS 107.79</strain>
    </source>
</reference>
<evidence type="ECO:0000313" key="1">
    <source>
        <dbReference type="EMBL" id="KAF1974019.1"/>
    </source>
</evidence>
<sequence length="51" mass="5808">MPRWLPFPPALIGRRRGYCAVSKVILIFSLILYKRLYSTLDLVAKGRSPSS</sequence>
<protein>
    <submittedName>
        <fullName evidence="1">Uncharacterized protein</fullName>
    </submittedName>
</protein>
<dbReference type="AlphaFoldDB" id="A0A6A5VCD7"/>
<dbReference type="Proteomes" id="UP000800036">
    <property type="component" value="Unassembled WGS sequence"/>
</dbReference>
<evidence type="ECO:0000313" key="2">
    <source>
        <dbReference type="Proteomes" id="UP000800036"/>
    </source>
</evidence>
<accession>A0A6A5VCD7</accession>
<proteinExistence type="predicted"/>
<keyword evidence="2" id="KW-1185">Reference proteome</keyword>
<dbReference type="EMBL" id="ML976677">
    <property type="protein sequence ID" value="KAF1974019.1"/>
    <property type="molecule type" value="Genomic_DNA"/>
</dbReference>
<name>A0A6A5VCD7_9PLEO</name>
<organism evidence="1 2">
    <name type="scientific">Bimuria novae-zelandiae CBS 107.79</name>
    <dbReference type="NCBI Taxonomy" id="1447943"/>
    <lineage>
        <taxon>Eukaryota</taxon>
        <taxon>Fungi</taxon>
        <taxon>Dikarya</taxon>
        <taxon>Ascomycota</taxon>
        <taxon>Pezizomycotina</taxon>
        <taxon>Dothideomycetes</taxon>
        <taxon>Pleosporomycetidae</taxon>
        <taxon>Pleosporales</taxon>
        <taxon>Massarineae</taxon>
        <taxon>Didymosphaeriaceae</taxon>
        <taxon>Bimuria</taxon>
    </lineage>
</organism>